<dbReference type="CDD" id="cd04301">
    <property type="entry name" value="NAT_SF"/>
    <property type="match status" value="1"/>
</dbReference>
<accession>A0A8J3BFD8</accession>
<dbReference type="Gene3D" id="3.40.630.30">
    <property type="match status" value="2"/>
</dbReference>
<gene>
    <name evidence="2" type="ORF">GCM10010124_05230</name>
</gene>
<dbReference type="Pfam" id="PF13302">
    <property type="entry name" value="Acetyltransf_3"/>
    <property type="match status" value="2"/>
</dbReference>
<dbReference type="InterPro" id="IPR016181">
    <property type="entry name" value="Acyl_CoA_acyltransferase"/>
</dbReference>
<keyword evidence="3" id="KW-1185">Reference proteome</keyword>
<dbReference type="PROSITE" id="PS51186">
    <property type="entry name" value="GNAT"/>
    <property type="match status" value="2"/>
</dbReference>
<dbReference type="GO" id="GO:0008999">
    <property type="term" value="F:protein-N-terminal-alanine acetyltransferase activity"/>
    <property type="evidence" value="ECO:0007669"/>
    <property type="project" value="TreeGrafter"/>
</dbReference>
<protein>
    <recommendedName>
        <fullName evidence="1">N-acetyltransferase domain-containing protein</fullName>
    </recommendedName>
</protein>
<evidence type="ECO:0000313" key="3">
    <source>
        <dbReference type="Proteomes" id="UP000662200"/>
    </source>
</evidence>
<dbReference type="SUPFAM" id="SSF55729">
    <property type="entry name" value="Acyl-CoA N-acyltransferases (Nat)"/>
    <property type="match status" value="2"/>
</dbReference>
<organism evidence="2 3">
    <name type="scientific">Pilimelia terevasa</name>
    <dbReference type="NCBI Taxonomy" id="53372"/>
    <lineage>
        <taxon>Bacteria</taxon>
        <taxon>Bacillati</taxon>
        <taxon>Actinomycetota</taxon>
        <taxon>Actinomycetes</taxon>
        <taxon>Micromonosporales</taxon>
        <taxon>Micromonosporaceae</taxon>
        <taxon>Pilimelia</taxon>
    </lineage>
</organism>
<dbReference type="InterPro" id="IPR051908">
    <property type="entry name" value="Ribosomal_N-acetyltransferase"/>
</dbReference>
<dbReference type="RefSeq" id="WP_189112492.1">
    <property type="nucleotide sequence ID" value="NZ_BMQC01000001.1"/>
</dbReference>
<reference evidence="2" key="2">
    <citation type="submission" date="2020-09" db="EMBL/GenBank/DDBJ databases">
        <authorList>
            <person name="Sun Q."/>
            <person name="Ohkuma M."/>
        </authorList>
    </citation>
    <scope>NUCLEOTIDE SEQUENCE</scope>
    <source>
        <strain evidence="2">JCM 3091</strain>
    </source>
</reference>
<dbReference type="AlphaFoldDB" id="A0A8J3BFD8"/>
<evidence type="ECO:0000313" key="2">
    <source>
        <dbReference type="EMBL" id="GGK15454.1"/>
    </source>
</evidence>
<feature type="domain" description="N-acetyltransferase" evidence="1">
    <location>
        <begin position="201"/>
        <end position="366"/>
    </location>
</feature>
<dbReference type="InterPro" id="IPR000182">
    <property type="entry name" value="GNAT_dom"/>
</dbReference>
<dbReference type="PANTHER" id="PTHR43441:SF10">
    <property type="entry name" value="ACETYLTRANSFERASE"/>
    <property type="match status" value="1"/>
</dbReference>
<dbReference type="GO" id="GO:0005737">
    <property type="term" value="C:cytoplasm"/>
    <property type="evidence" value="ECO:0007669"/>
    <property type="project" value="TreeGrafter"/>
</dbReference>
<dbReference type="Proteomes" id="UP000662200">
    <property type="component" value="Unassembled WGS sequence"/>
</dbReference>
<dbReference type="GO" id="GO:1990189">
    <property type="term" value="F:protein N-terminal-serine acetyltransferase activity"/>
    <property type="evidence" value="ECO:0007669"/>
    <property type="project" value="TreeGrafter"/>
</dbReference>
<feature type="domain" description="N-acetyltransferase" evidence="1">
    <location>
        <begin position="12"/>
        <end position="177"/>
    </location>
</feature>
<reference evidence="2" key="1">
    <citation type="journal article" date="2014" name="Int. J. Syst. Evol. Microbiol.">
        <title>Complete genome sequence of Corynebacterium casei LMG S-19264T (=DSM 44701T), isolated from a smear-ripened cheese.</title>
        <authorList>
            <consortium name="US DOE Joint Genome Institute (JGI-PGF)"/>
            <person name="Walter F."/>
            <person name="Albersmeier A."/>
            <person name="Kalinowski J."/>
            <person name="Ruckert C."/>
        </authorList>
    </citation>
    <scope>NUCLEOTIDE SEQUENCE</scope>
    <source>
        <strain evidence="2">JCM 3091</strain>
    </source>
</reference>
<sequence length="369" mass="39683">MEYPSEALAYGVRLRRYREDDVPAIVAGCGDPLTQRFMPLMPRGYDEETARAWIRTGLRERAAHGGYSWAVADPATDRLLAGAGMRVSDNGRNIAEVGYWTVPDARGRGVATAATRALTDLAFAHGIARLELLNMWANVGSQRVALAAGYRREGERRGVLPGPDGTRHDVVAWARLATDDGAPTPRLLPDLPGGALEDGVVRLRPLAEGDAAVLHALRRVPDVVASGVPPEPPTAEDVTRRCVRAAGHWLAGTRADLVILDAASGEVAGDLGLYYQEPLTGQAMVGCSLFPRWRGRGYAGRATVLLARWAFDIGVRRLVAGAAPDNVGSQRTLERVGFRREGRSPDRLPGPGGGRTDDILYGLLPTYLT</sequence>
<name>A0A8J3BFD8_9ACTN</name>
<dbReference type="PANTHER" id="PTHR43441">
    <property type="entry name" value="RIBOSOMAL-PROTEIN-SERINE ACETYLTRANSFERASE"/>
    <property type="match status" value="1"/>
</dbReference>
<proteinExistence type="predicted"/>
<dbReference type="EMBL" id="BMQC01000001">
    <property type="protein sequence ID" value="GGK15454.1"/>
    <property type="molecule type" value="Genomic_DNA"/>
</dbReference>
<comment type="caution">
    <text evidence="2">The sequence shown here is derived from an EMBL/GenBank/DDBJ whole genome shotgun (WGS) entry which is preliminary data.</text>
</comment>
<evidence type="ECO:0000259" key="1">
    <source>
        <dbReference type="PROSITE" id="PS51186"/>
    </source>
</evidence>